<dbReference type="AlphaFoldDB" id="A0A6P4IS30"/>
<dbReference type="GO" id="GO:0016747">
    <property type="term" value="F:acyltransferase activity, transferring groups other than amino-acyl groups"/>
    <property type="evidence" value="ECO:0007669"/>
    <property type="project" value="InterPro"/>
</dbReference>
<dbReference type="PANTHER" id="PTHR20958">
    <property type="entry name" value="GLYCINE N-ACYLTRANSFERASE-LIKE PROTEIN"/>
    <property type="match status" value="1"/>
</dbReference>
<reference evidence="2" key="1">
    <citation type="submission" date="2025-05" db="UniProtKB">
        <authorList>
            <consortium name="RefSeq"/>
        </authorList>
    </citation>
    <scope>NUCLEOTIDE SEQUENCE [LARGE SCALE GENOMIC DNA]</scope>
    <source>
        <strain evidence="2">14028-0561.14</strain>
    </source>
</reference>
<dbReference type="Proteomes" id="UP001652661">
    <property type="component" value="Chromosome 2L"/>
</dbReference>
<evidence type="ECO:0000259" key="1">
    <source>
        <dbReference type="PROSITE" id="PS51186"/>
    </source>
</evidence>
<sequence>MCSKLMEVACNQWPTLRDLFAGDRKNLTGFDLIDYFVNYQPKSSNESIKIYTTDKNWFTHGNYMLIHTVLSKSFVYFDTVKGSLEDLKTLLCSLNLKECHLICGYKERYKPLVEQYWQSLGRDLSELDHQGTIVYHLPSSEIQDWKASISSSVVVGYLSSKHASLVDQHWAYRSPDSLPLIRGLLKTNVSAGVFDGQGKPLAWCLRSPHGSLSHLHVLAAHRRQGLGSLAVRFMAKEIVATGSEVLATVVFDNENSRRMFEKLGFKPINNIYWAVIA</sequence>
<name>A0A6P4IS30_DROKI</name>
<dbReference type="PANTHER" id="PTHR20958:SF10">
    <property type="entry name" value="GH05617P-RELATED"/>
    <property type="match status" value="1"/>
</dbReference>
<evidence type="ECO:0000313" key="3">
    <source>
        <dbReference type="RefSeq" id="XP_017025656.1"/>
    </source>
</evidence>
<dbReference type="CDD" id="cd04301">
    <property type="entry name" value="NAT_SF"/>
    <property type="match status" value="1"/>
</dbReference>
<dbReference type="InterPro" id="IPR000182">
    <property type="entry name" value="GNAT_dom"/>
</dbReference>
<dbReference type="OrthoDB" id="7305308at2759"/>
<organism evidence="2 3">
    <name type="scientific">Drosophila kikkawai</name>
    <name type="common">Fruit fly</name>
    <dbReference type="NCBI Taxonomy" id="30033"/>
    <lineage>
        <taxon>Eukaryota</taxon>
        <taxon>Metazoa</taxon>
        <taxon>Ecdysozoa</taxon>
        <taxon>Arthropoda</taxon>
        <taxon>Hexapoda</taxon>
        <taxon>Insecta</taxon>
        <taxon>Pterygota</taxon>
        <taxon>Neoptera</taxon>
        <taxon>Endopterygota</taxon>
        <taxon>Diptera</taxon>
        <taxon>Brachycera</taxon>
        <taxon>Muscomorpha</taxon>
        <taxon>Ephydroidea</taxon>
        <taxon>Drosophilidae</taxon>
        <taxon>Drosophila</taxon>
        <taxon>Sophophora</taxon>
    </lineage>
</organism>
<dbReference type="RefSeq" id="XP_017025656.1">
    <property type="nucleotide sequence ID" value="XM_017170167.2"/>
</dbReference>
<accession>A0A6P4IS30</accession>
<protein>
    <submittedName>
        <fullName evidence="3">Uncharacterized protein Glyat</fullName>
    </submittedName>
</protein>
<dbReference type="InterPro" id="IPR013653">
    <property type="entry name" value="GCN5-like_dom"/>
</dbReference>
<dbReference type="SUPFAM" id="SSF55729">
    <property type="entry name" value="Acyl-CoA N-acyltransferases (Nat)"/>
    <property type="match status" value="1"/>
</dbReference>
<dbReference type="InterPro" id="IPR053225">
    <property type="entry name" value="Acyl-CoA_N-acyltransferase"/>
</dbReference>
<dbReference type="InterPro" id="IPR016181">
    <property type="entry name" value="Acyl_CoA_acyltransferase"/>
</dbReference>
<proteinExistence type="predicted"/>
<dbReference type="PROSITE" id="PS51186">
    <property type="entry name" value="GNAT"/>
    <property type="match status" value="1"/>
</dbReference>
<feature type="domain" description="N-acetyltransferase" evidence="1">
    <location>
        <begin position="153"/>
        <end position="277"/>
    </location>
</feature>
<reference evidence="3" key="2">
    <citation type="submission" date="2025-08" db="UniProtKB">
        <authorList>
            <consortium name="RefSeq"/>
        </authorList>
    </citation>
    <scope>IDENTIFICATION</scope>
    <source>
        <strain evidence="3">14028-0561.14</strain>
        <tissue evidence="3">Whole fly</tissue>
    </source>
</reference>
<dbReference type="Gene3D" id="3.40.630.30">
    <property type="match status" value="2"/>
</dbReference>
<evidence type="ECO:0000313" key="2">
    <source>
        <dbReference type="Proteomes" id="UP001652661"/>
    </source>
</evidence>
<dbReference type="Pfam" id="PF08445">
    <property type="entry name" value="FR47"/>
    <property type="match status" value="1"/>
</dbReference>
<gene>
    <name evidence="3" type="primary">Glyat</name>
</gene>
<keyword evidence="2" id="KW-1185">Reference proteome</keyword>